<evidence type="ECO:0000313" key="2">
    <source>
        <dbReference type="EMBL" id="KAF6319745.1"/>
    </source>
</evidence>
<protein>
    <submittedName>
        <fullName evidence="2">Uncharacterized protein</fullName>
    </submittedName>
</protein>
<dbReference type="AlphaFoldDB" id="A0A7J7V3K3"/>
<dbReference type="EMBL" id="JABWUV010000011">
    <property type="protein sequence ID" value="KAF6319745.1"/>
    <property type="molecule type" value="Genomic_DNA"/>
</dbReference>
<dbReference type="Proteomes" id="UP000527355">
    <property type="component" value="Unassembled WGS sequence"/>
</dbReference>
<evidence type="ECO:0000313" key="3">
    <source>
        <dbReference type="Proteomes" id="UP000527355"/>
    </source>
</evidence>
<comment type="caution">
    <text evidence="2">The sequence shown here is derived from an EMBL/GenBank/DDBJ whole genome shotgun (WGS) entry which is preliminary data.</text>
</comment>
<organism evidence="2 3">
    <name type="scientific">Myotis myotis</name>
    <name type="common">Greater mouse-eared bat</name>
    <name type="synonym">Vespertilio myotis</name>
    <dbReference type="NCBI Taxonomy" id="51298"/>
    <lineage>
        <taxon>Eukaryota</taxon>
        <taxon>Metazoa</taxon>
        <taxon>Chordata</taxon>
        <taxon>Craniata</taxon>
        <taxon>Vertebrata</taxon>
        <taxon>Euteleostomi</taxon>
        <taxon>Mammalia</taxon>
        <taxon>Eutheria</taxon>
        <taxon>Laurasiatheria</taxon>
        <taxon>Chiroptera</taxon>
        <taxon>Yangochiroptera</taxon>
        <taxon>Vespertilionidae</taxon>
        <taxon>Myotis</taxon>
    </lineage>
</organism>
<name>A0A7J7V3K3_MYOMY</name>
<gene>
    <name evidence="2" type="ORF">mMyoMyo1_008484</name>
</gene>
<evidence type="ECO:0000256" key="1">
    <source>
        <dbReference type="SAM" id="MobiDB-lite"/>
    </source>
</evidence>
<reference evidence="2 3" key="1">
    <citation type="journal article" date="2020" name="Nature">
        <title>Six reference-quality genomes reveal evolution of bat adaptations.</title>
        <authorList>
            <person name="Jebb D."/>
            <person name="Huang Z."/>
            <person name="Pippel M."/>
            <person name="Hughes G.M."/>
            <person name="Lavrichenko K."/>
            <person name="Devanna P."/>
            <person name="Winkler S."/>
            <person name="Jermiin L.S."/>
            <person name="Skirmuntt E.C."/>
            <person name="Katzourakis A."/>
            <person name="Burkitt-Gray L."/>
            <person name="Ray D.A."/>
            <person name="Sullivan K.A.M."/>
            <person name="Roscito J.G."/>
            <person name="Kirilenko B.M."/>
            <person name="Davalos L.M."/>
            <person name="Corthals A.P."/>
            <person name="Power M.L."/>
            <person name="Jones G."/>
            <person name="Ransome R.D."/>
            <person name="Dechmann D.K.N."/>
            <person name="Locatelli A.G."/>
            <person name="Puechmaille S.J."/>
            <person name="Fedrigo O."/>
            <person name="Jarvis E.D."/>
            <person name="Hiller M."/>
            <person name="Vernes S.C."/>
            <person name="Myers E.W."/>
            <person name="Teeling E.C."/>
        </authorList>
    </citation>
    <scope>NUCLEOTIDE SEQUENCE [LARGE SCALE GENOMIC DNA]</scope>
    <source>
        <strain evidence="2">MMyoMyo1</strain>
        <tissue evidence="2">Flight muscle</tissue>
    </source>
</reference>
<proteinExistence type="predicted"/>
<accession>A0A7J7V3K3</accession>
<sequence length="176" mass="19026">MPEGLPLAQRERPAGAETPDCPPCWLWGVHFGPDFRAVRSPQDSLLSLLSELLAHLDEKGQGLLPLDGAGESPPQIIGTQAVEPGECSLGLMLCSRKLIVQQAGGKVNENEPFGKSVPEADRERLRGAGEERSPEEEGGACAGGSWLNQLLAEVAADPGFSLDRPRRSRRERRAWL</sequence>
<feature type="region of interest" description="Disordered" evidence="1">
    <location>
        <begin position="108"/>
        <end position="142"/>
    </location>
</feature>
<feature type="compositionally biased region" description="Basic and acidic residues" evidence="1">
    <location>
        <begin position="118"/>
        <end position="132"/>
    </location>
</feature>
<keyword evidence="3" id="KW-1185">Reference proteome</keyword>